<evidence type="ECO:0000256" key="1">
    <source>
        <dbReference type="SAM" id="MobiDB-lite"/>
    </source>
</evidence>
<proteinExistence type="predicted"/>
<organism evidence="2">
    <name type="scientific">Cucumis melo</name>
    <name type="common">Muskmelon</name>
    <dbReference type="NCBI Taxonomy" id="3656"/>
    <lineage>
        <taxon>Eukaryota</taxon>
        <taxon>Viridiplantae</taxon>
        <taxon>Streptophyta</taxon>
        <taxon>Embryophyta</taxon>
        <taxon>Tracheophyta</taxon>
        <taxon>Spermatophyta</taxon>
        <taxon>Magnoliopsida</taxon>
        <taxon>eudicotyledons</taxon>
        <taxon>Gunneridae</taxon>
        <taxon>Pentapetalae</taxon>
        <taxon>rosids</taxon>
        <taxon>fabids</taxon>
        <taxon>Cucurbitales</taxon>
        <taxon>Cucurbitaceae</taxon>
        <taxon>Benincaseae</taxon>
        <taxon>Cucumis</taxon>
    </lineage>
</organism>
<dbReference type="Gramene" id="MELO3C007608.2.1">
    <property type="protein sequence ID" value="MELO3C007608.2.1"/>
    <property type="gene ID" value="MELO3C007608.2"/>
</dbReference>
<accession>A0A9I9CSB5</accession>
<dbReference type="EnsemblPlants" id="MELO3C007608.2.1">
    <property type="protein sequence ID" value="MELO3C007608.2.1"/>
    <property type="gene ID" value="MELO3C007608.2"/>
</dbReference>
<dbReference type="AlphaFoldDB" id="A0A9I9CSB5"/>
<name>A0A9I9CSB5_CUCME</name>
<feature type="compositionally biased region" description="Basic and acidic residues" evidence="1">
    <location>
        <begin position="24"/>
        <end position="35"/>
    </location>
</feature>
<sequence length="35" mass="4329">MEKREADQSQGQNEERKAKGKRRDQRDFRWRAVHT</sequence>
<feature type="compositionally biased region" description="Basic and acidic residues" evidence="1">
    <location>
        <begin position="1"/>
        <end position="17"/>
    </location>
</feature>
<protein>
    <submittedName>
        <fullName evidence="2">Uncharacterized protein</fullName>
    </submittedName>
</protein>
<evidence type="ECO:0000313" key="2">
    <source>
        <dbReference type="EnsemblPlants" id="MELO3C007608.2.1"/>
    </source>
</evidence>
<reference evidence="2" key="1">
    <citation type="submission" date="2023-03" db="UniProtKB">
        <authorList>
            <consortium name="EnsemblPlants"/>
        </authorList>
    </citation>
    <scope>IDENTIFICATION</scope>
</reference>
<feature type="region of interest" description="Disordered" evidence="1">
    <location>
        <begin position="1"/>
        <end position="35"/>
    </location>
</feature>